<comment type="caution">
    <text evidence="2">The sequence shown here is derived from an EMBL/GenBank/DDBJ whole genome shotgun (WGS) entry which is preliminary data.</text>
</comment>
<evidence type="ECO:0000313" key="2">
    <source>
        <dbReference type="EMBL" id="GAA2016452.1"/>
    </source>
</evidence>
<organism evidence="2 3">
    <name type="scientific">Brevibacterium samyangense</name>
    <dbReference type="NCBI Taxonomy" id="366888"/>
    <lineage>
        <taxon>Bacteria</taxon>
        <taxon>Bacillati</taxon>
        <taxon>Actinomycetota</taxon>
        <taxon>Actinomycetes</taxon>
        <taxon>Micrococcales</taxon>
        <taxon>Brevibacteriaceae</taxon>
        <taxon>Brevibacterium</taxon>
    </lineage>
</organism>
<dbReference type="GO" id="GO:0016740">
    <property type="term" value="F:transferase activity"/>
    <property type="evidence" value="ECO:0007669"/>
    <property type="project" value="UniProtKB-KW"/>
</dbReference>
<accession>A0ABP5F4D9</accession>
<name>A0ABP5F4D9_9MICO</name>
<protein>
    <submittedName>
        <fullName evidence="2">Polysaccharide pyruvyl transferase family protein</fullName>
    </submittedName>
</protein>
<sequence>MRVGFAIFDAATGQSYAGLPDRLGISYEEITRAVTPNSGNLAFKYAAGKLVGPEVVYFNFNDDPLALRDQVDAVVLAEANLVNPQVNYAKPARFIKQLDRPVFLCGVGAQANIETDPEQFPTIPTGTLSFLQEVSSRTDAILVRGEFTESVLKRLGITNVQAVGCPSLLINSDRKLWETIGTKNRQNSLMERPTVTEGVYPAAKRTPTSDKAERLLFQLVRFMDADFVGQSQILIRKIGFGYADEVRDEDLGKIARYLAPGANLAEVRATLRSNSRAFARVDEWVSYLRSRTSVIGSRIHGNMMGIQAGIPSMPVVHDSRTLELCETMGIPYTTIRKVSSLDSVDNISSVYDGLFSADLKSLDKRRLEIAAVYSKVLSSLGIQPSSHLSILAD</sequence>
<evidence type="ECO:0000313" key="3">
    <source>
        <dbReference type="Proteomes" id="UP001500755"/>
    </source>
</evidence>
<reference evidence="3" key="1">
    <citation type="journal article" date="2019" name="Int. J. Syst. Evol. Microbiol.">
        <title>The Global Catalogue of Microorganisms (GCM) 10K type strain sequencing project: providing services to taxonomists for standard genome sequencing and annotation.</title>
        <authorList>
            <consortium name="The Broad Institute Genomics Platform"/>
            <consortium name="The Broad Institute Genome Sequencing Center for Infectious Disease"/>
            <person name="Wu L."/>
            <person name="Ma J."/>
        </authorList>
    </citation>
    <scope>NUCLEOTIDE SEQUENCE [LARGE SCALE GENOMIC DNA]</scope>
    <source>
        <strain evidence="3">JCM 14546</strain>
    </source>
</reference>
<keyword evidence="2" id="KW-0808">Transferase</keyword>
<dbReference type="RefSeq" id="WP_344311072.1">
    <property type="nucleotide sequence ID" value="NZ_BAAANO010000051.1"/>
</dbReference>
<dbReference type="EMBL" id="BAAANO010000051">
    <property type="protein sequence ID" value="GAA2016452.1"/>
    <property type="molecule type" value="Genomic_DNA"/>
</dbReference>
<keyword evidence="3" id="KW-1185">Reference proteome</keyword>
<proteinExistence type="predicted"/>
<evidence type="ECO:0000259" key="1">
    <source>
        <dbReference type="Pfam" id="PF04230"/>
    </source>
</evidence>
<gene>
    <name evidence="2" type="ORF">GCM10009755_29970</name>
</gene>
<feature type="domain" description="Polysaccharide pyruvyl transferase" evidence="1">
    <location>
        <begin position="83"/>
        <end position="319"/>
    </location>
</feature>
<dbReference type="Pfam" id="PF04230">
    <property type="entry name" value="PS_pyruv_trans"/>
    <property type="match status" value="1"/>
</dbReference>
<dbReference type="InterPro" id="IPR007345">
    <property type="entry name" value="Polysacch_pyruvyl_Trfase"/>
</dbReference>
<dbReference type="Proteomes" id="UP001500755">
    <property type="component" value="Unassembled WGS sequence"/>
</dbReference>